<feature type="region of interest" description="Disordered" evidence="2">
    <location>
        <begin position="447"/>
        <end position="494"/>
    </location>
</feature>
<evidence type="ECO:0000256" key="1">
    <source>
        <dbReference type="ARBA" id="ARBA00008359"/>
    </source>
</evidence>
<proteinExistence type="inferred from homology"/>
<dbReference type="InterPro" id="IPR018608">
    <property type="entry name" value="Gti1/Pac2"/>
</dbReference>
<feature type="compositionally biased region" description="Basic and acidic residues" evidence="2">
    <location>
        <begin position="97"/>
        <end position="111"/>
    </location>
</feature>
<reference evidence="4" key="1">
    <citation type="submission" date="2019-06" db="EMBL/GenBank/DDBJ databases">
        <title>Draft genome sequence of the griseofulvin-producing fungus Xylaria cubensis strain G536.</title>
        <authorList>
            <person name="Mead M.E."/>
            <person name="Raja H.A."/>
            <person name="Steenwyk J.L."/>
            <person name="Knowles S.L."/>
            <person name="Oberlies N.H."/>
            <person name="Rokas A."/>
        </authorList>
    </citation>
    <scope>NUCLEOTIDE SEQUENCE [LARGE SCALE GENOMIC DNA]</scope>
    <source>
        <strain evidence="4">G536</strain>
    </source>
</reference>
<dbReference type="AlphaFoldDB" id="A0A553HWX2"/>
<evidence type="ECO:0008006" key="5">
    <source>
        <dbReference type="Google" id="ProtNLM"/>
    </source>
</evidence>
<dbReference type="Proteomes" id="UP000319160">
    <property type="component" value="Unassembled WGS sequence"/>
</dbReference>
<accession>A0A553HWX2</accession>
<dbReference type="Pfam" id="PF09729">
    <property type="entry name" value="Gti1_Pac2"/>
    <property type="match status" value="1"/>
</dbReference>
<sequence length="494" mass="53187">MPPQLSGSPLAPTFEGFIGCTMDALILFEATLRGVLSHVPRRPHDRERSQLIRSGHVFIYEEHSSGIKRWTDGVPWSPSRILGNFLLYRELDKPFQPGEKKRANKRSKTEGVSKNTHNHRANSVSTFGPGALTSHAMTGRADDMINGGEAERAFIGSLVDSYQFKEDGLIKKTISVTHKGVQHHLVSYYSLADVRARRLRTVKMTPGLQHIVPSNSLLTCGSFRAPIDDTDFSVMDTQQFLAMAAPMDYPYLTASLPTRSLSIPSAQPYTHSPVWPTPQNADYTAQQMMQPSPTNYGHQQLMPAYPYETSYATSSRSSNFEPAMQPARRHSAVPSSSGTGQLGYPATPSLVANGSGLTHHGLSSSPYMNGDIFGVSATNTAIDNTSTGSSGGNDIAGTIDHSNGTNGINTPVPPHMSGFDGRLSSGYENPMNRLALNSFGGALHDSAGSSFGHTSPGTSPHNMTLGLGPEGASPDVLDNPGDWDATMPKGSDQW</sequence>
<evidence type="ECO:0000313" key="3">
    <source>
        <dbReference type="EMBL" id="TRX92445.1"/>
    </source>
</evidence>
<gene>
    <name evidence="3" type="ORF">FHL15_006612</name>
</gene>
<feature type="compositionally biased region" description="Polar residues" evidence="2">
    <location>
        <begin position="112"/>
        <end position="126"/>
    </location>
</feature>
<comment type="caution">
    <text evidence="3">The sequence shown here is derived from an EMBL/GenBank/DDBJ whole genome shotgun (WGS) entry which is preliminary data.</text>
</comment>
<evidence type="ECO:0000256" key="2">
    <source>
        <dbReference type="SAM" id="MobiDB-lite"/>
    </source>
</evidence>
<dbReference type="EMBL" id="VFLP01000036">
    <property type="protein sequence ID" value="TRX92445.1"/>
    <property type="molecule type" value="Genomic_DNA"/>
</dbReference>
<comment type="similarity">
    <text evidence="1">Belongs to the MIT1/WOR1 family.</text>
</comment>
<dbReference type="PANTHER" id="PTHR28027">
    <property type="entry name" value="TRANSCRIPTIONAL REGULATOR MIT1"/>
    <property type="match status" value="1"/>
</dbReference>
<dbReference type="OrthoDB" id="5319641at2759"/>
<dbReference type="GO" id="GO:0003677">
    <property type="term" value="F:DNA binding"/>
    <property type="evidence" value="ECO:0007669"/>
    <property type="project" value="TreeGrafter"/>
</dbReference>
<protein>
    <recommendedName>
        <fullName evidence="5">Gti1/Pac2 family protein</fullName>
    </recommendedName>
</protein>
<feature type="compositionally biased region" description="Polar residues" evidence="2">
    <location>
        <begin position="447"/>
        <end position="462"/>
    </location>
</feature>
<keyword evidence="4" id="KW-1185">Reference proteome</keyword>
<evidence type="ECO:0000313" key="4">
    <source>
        <dbReference type="Proteomes" id="UP000319160"/>
    </source>
</evidence>
<organism evidence="3 4">
    <name type="scientific">Xylaria flabelliformis</name>
    <dbReference type="NCBI Taxonomy" id="2512241"/>
    <lineage>
        <taxon>Eukaryota</taxon>
        <taxon>Fungi</taxon>
        <taxon>Dikarya</taxon>
        <taxon>Ascomycota</taxon>
        <taxon>Pezizomycotina</taxon>
        <taxon>Sordariomycetes</taxon>
        <taxon>Xylariomycetidae</taxon>
        <taxon>Xylariales</taxon>
        <taxon>Xylariaceae</taxon>
        <taxon>Xylaria</taxon>
    </lineage>
</organism>
<dbReference type="PANTHER" id="PTHR28027:SF2">
    <property type="entry name" value="TRANSCRIPTIONAL REGULATOR MIT1"/>
    <property type="match status" value="1"/>
</dbReference>
<feature type="region of interest" description="Disordered" evidence="2">
    <location>
        <begin position="97"/>
        <end position="130"/>
    </location>
</feature>
<name>A0A553HWX2_9PEZI</name>